<comment type="caution">
    <text evidence="3">The sequence shown here is derived from an EMBL/GenBank/DDBJ whole genome shotgun (WGS) entry which is preliminary data.</text>
</comment>
<dbReference type="GO" id="GO:0008270">
    <property type="term" value="F:zinc ion binding"/>
    <property type="evidence" value="ECO:0007669"/>
    <property type="project" value="InterPro"/>
</dbReference>
<dbReference type="OrthoDB" id="1119199at2"/>
<evidence type="ECO:0000313" key="4">
    <source>
        <dbReference type="Proteomes" id="UP000282832"/>
    </source>
</evidence>
<dbReference type="EMBL" id="SACY01000004">
    <property type="protein sequence ID" value="RVU24223.1"/>
    <property type="molecule type" value="Genomic_DNA"/>
</dbReference>
<comment type="similarity">
    <text evidence="1">Belongs to the peptidase M14 family.</text>
</comment>
<evidence type="ECO:0000256" key="1">
    <source>
        <dbReference type="PROSITE-ProRule" id="PRU01379"/>
    </source>
</evidence>
<feature type="domain" description="Peptidase M14" evidence="2">
    <location>
        <begin position="13"/>
        <end position="264"/>
    </location>
</feature>
<dbReference type="GO" id="GO:0006508">
    <property type="term" value="P:proteolysis"/>
    <property type="evidence" value="ECO:0007669"/>
    <property type="project" value="InterPro"/>
</dbReference>
<dbReference type="Pfam" id="PF00246">
    <property type="entry name" value="Peptidase_M14"/>
    <property type="match status" value="1"/>
</dbReference>
<keyword evidence="4" id="KW-1185">Reference proteome</keyword>
<sequence>MFETLLKHYDSFKDHTLNQRRISDDKWNLLLNNWKNSPLLGVKEIGKSYQNRSINEVTFGKGKIKIAAWSQMHGDEATATLALADIYTFLSKPIQELEEIWQKIHQNICFHSIPQLNRDGAYLWQRETALGIDMNRDATKQNSPEAKLLSNWVDQINPLFSINLHDQNRLYSAGNSKYQTQIALLATPGDEVGTWTESRIRAGKLANHLCKKLKPIIGNNLAKWTDEYESRAFGDTFQKRGYGLLLIEAGGMQWDLEKNYLRKLNACMILDSLYQIATGKWELESLNEYNSLLTNEKYIADIKIINAPLTLDGTQRADILFNIKEEKSGTENINFSWKIEDIGDMSHIHGLTEINGTDLTIIGNSLPEKEKEYHQFVLGKGNEEFFKLSNYTNKINKI</sequence>
<dbReference type="SUPFAM" id="SSF53187">
    <property type="entry name" value="Zn-dependent exopeptidases"/>
    <property type="match status" value="1"/>
</dbReference>
<name>A0A437PPM5_9BACT</name>
<dbReference type="Gene3D" id="3.40.630.10">
    <property type="entry name" value="Zn peptidases"/>
    <property type="match status" value="1"/>
</dbReference>
<dbReference type="Proteomes" id="UP000282832">
    <property type="component" value="Unassembled WGS sequence"/>
</dbReference>
<proteinExistence type="inferred from homology"/>
<dbReference type="RefSeq" id="WP_127804885.1">
    <property type="nucleotide sequence ID" value="NZ_SACY01000004.1"/>
</dbReference>
<dbReference type="PROSITE" id="PS52035">
    <property type="entry name" value="PEPTIDASE_M14"/>
    <property type="match status" value="1"/>
</dbReference>
<dbReference type="AlphaFoldDB" id="A0A437PPM5"/>
<gene>
    <name evidence="3" type="ORF">EOJ36_09900</name>
</gene>
<evidence type="ECO:0000259" key="2">
    <source>
        <dbReference type="PROSITE" id="PS52035"/>
    </source>
</evidence>
<organism evidence="3 4">
    <name type="scientific">Sandaracinomonas limnophila</name>
    <dbReference type="NCBI Taxonomy" id="1862386"/>
    <lineage>
        <taxon>Bacteria</taxon>
        <taxon>Pseudomonadati</taxon>
        <taxon>Bacteroidota</taxon>
        <taxon>Cytophagia</taxon>
        <taxon>Cytophagales</taxon>
        <taxon>Flectobacillaceae</taxon>
        <taxon>Sandaracinomonas</taxon>
    </lineage>
</organism>
<accession>A0A437PPM5</accession>
<comment type="caution">
    <text evidence="1">Lacks conserved residue(s) required for the propagation of feature annotation.</text>
</comment>
<protein>
    <submittedName>
        <fullName evidence="3">Peptidase M14</fullName>
    </submittedName>
</protein>
<evidence type="ECO:0000313" key="3">
    <source>
        <dbReference type="EMBL" id="RVU24223.1"/>
    </source>
</evidence>
<reference evidence="3 4" key="1">
    <citation type="submission" date="2019-01" db="EMBL/GenBank/DDBJ databases">
        <authorList>
            <person name="Chen W.-M."/>
        </authorList>
    </citation>
    <scope>NUCLEOTIDE SEQUENCE [LARGE SCALE GENOMIC DNA]</scope>
    <source>
        <strain evidence="3 4">FSY-15</strain>
    </source>
</reference>
<dbReference type="InterPro" id="IPR000834">
    <property type="entry name" value="Peptidase_M14"/>
</dbReference>
<dbReference type="GO" id="GO:0004181">
    <property type="term" value="F:metallocarboxypeptidase activity"/>
    <property type="evidence" value="ECO:0007669"/>
    <property type="project" value="InterPro"/>
</dbReference>